<dbReference type="STRING" id="6669.E9H5C3"/>
<dbReference type="EMBL" id="GL732594">
    <property type="protein sequence ID" value="EFX72931.1"/>
    <property type="molecule type" value="Genomic_DNA"/>
</dbReference>
<dbReference type="Pfam" id="PF26080">
    <property type="entry name" value="CUB_animal"/>
    <property type="match status" value="1"/>
</dbReference>
<feature type="domain" description="CUB" evidence="1">
    <location>
        <begin position="16"/>
        <end position="183"/>
    </location>
</feature>
<sequence length="206" mass="23103">MHVTLVPCCADHLLAPIDCLQYFNDYRGIVKSFNWIDSPSVNKASNHPRQLANQHYNICFKADSMAKSICYTPCKTTGLAFSISQNALRGPFRAGVGVADCNEDFMLIANGYDKFNKGQRNDRFCGTIFNPNGNVTANHADQIAAGSTTICSDIKPFQFHYTTNMNELPVDVANNGFCLQYNQEMNKNLPLILDEKNYYSQLAEYN</sequence>
<gene>
    <name evidence="2" type="ORF">DAPPUDRAFT_325711</name>
</gene>
<protein>
    <recommendedName>
        <fullName evidence="1">CUB domain-containing protein</fullName>
    </recommendedName>
</protein>
<keyword evidence="3" id="KW-1185">Reference proteome</keyword>
<evidence type="ECO:0000313" key="3">
    <source>
        <dbReference type="Proteomes" id="UP000000305"/>
    </source>
</evidence>
<dbReference type="InParanoid" id="E9H5C3"/>
<proteinExistence type="predicted"/>
<name>E9H5C3_DAPPU</name>
<dbReference type="HOGENOM" id="CLU_1548939_0_0_1"/>
<dbReference type="PANTHER" id="PTHR33236:SF5">
    <property type="entry name" value="CUB DOMAIN-CONTAINING PROTEIN"/>
    <property type="match status" value="1"/>
</dbReference>
<organism evidence="2 3">
    <name type="scientific">Daphnia pulex</name>
    <name type="common">Water flea</name>
    <dbReference type="NCBI Taxonomy" id="6669"/>
    <lineage>
        <taxon>Eukaryota</taxon>
        <taxon>Metazoa</taxon>
        <taxon>Ecdysozoa</taxon>
        <taxon>Arthropoda</taxon>
        <taxon>Crustacea</taxon>
        <taxon>Branchiopoda</taxon>
        <taxon>Diplostraca</taxon>
        <taxon>Cladocera</taxon>
        <taxon>Anomopoda</taxon>
        <taxon>Daphniidae</taxon>
        <taxon>Daphnia</taxon>
    </lineage>
</organism>
<dbReference type="KEGG" id="dpx:DAPPUDRAFT_325711"/>
<dbReference type="PhylomeDB" id="E9H5C3"/>
<dbReference type="OrthoDB" id="6376572at2759"/>
<accession>E9H5C3</accession>
<dbReference type="AlphaFoldDB" id="E9H5C3"/>
<evidence type="ECO:0000313" key="2">
    <source>
        <dbReference type="EMBL" id="EFX72931.1"/>
    </source>
</evidence>
<dbReference type="PANTHER" id="PTHR33236">
    <property type="entry name" value="INTRAFLAGELLAR TRANSPORT PROTEIN 122 FAMILY PROTEIN-RELATED"/>
    <property type="match status" value="1"/>
</dbReference>
<dbReference type="Proteomes" id="UP000000305">
    <property type="component" value="Unassembled WGS sequence"/>
</dbReference>
<reference evidence="2 3" key="1">
    <citation type="journal article" date="2011" name="Science">
        <title>The ecoresponsive genome of Daphnia pulex.</title>
        <authorList>
            <person name="Colbourne J.K."/>
            <person name="Pfrender M.E."/>
            <person name="Gilbert D."/>
            <person name="Thomas W.K."/>
            <person name="Tucker A."/>
            <person name="Oakley T.H."/>
            <person name="Tokishita S."/>
            <person name="Aerts A."/>
            <person name="Arnold G.J."/>
            <person name="Basu M.K."/>
            <person name="Bauer D.J."/>
            <person name="Caceres C.E."/>
            <person name="Carmel L."/>
            <person name="Casola C."/>
            <person name="Choi J.H."/>
            <person name="Detter J.C."/>
            <person name="Dong Q."/>
            <person name="Dusheyko S."/>
            <person name="Eads B.D."/>
            <person name="Frohlich T."/>
            <person name="Geiler-Samerotte K.A."/>
            <person name="Gerlach D."/>
            <person name="Hatcher P."/>
            <person name="Jogdeo S."/>
            <person name="Krijgsveld J."/>
            <person name="Kriventseva E.V."/>
            <person name="Kultz D."/>
            <person name="Laforsch C."/>
            <person name="Lindquist E."/>
            <person name="Lopez J."/>
            <person name="Manak J.R."/>
            <person name="Muller J."/>
            <person name="Pangilinan J."/>
            <person name="Patwardhan R.P."/>
            <person name="Pitluck S."/>
            <person name="Pritham E.J."/>
            <person name="Rechtsteiner A."/>
            <person name="Rho M."/>
            <person name="Rogozin I.B."/>
            <person name="Sakarya O."/>
            <person name="Salamov A."/>
            <person name="Schaack S."/>
            <person name="Shapiro H."/>
            <person name="Shiga Y."/>
            <person name="Skalitzky C."/>
            <person name="Smith Z."/>
            <person name="Souvorov A."/>
            <person name="Sung W."/>
            <person name="Tang Z."/>
            <person name="Tsuchiya D."/>
            <person name="Tu H."/>
            <person name="Vos H."/>
            <person name="Wang M."/>
            <person name="Wolf Y.I."/>
            <person name="Yamagata H."/>
            <person name="Yamada T."/>
            <person name="Ye Y."/>
            <person name="Shaw J.R."/>
            <person name="Andrews J."/>
            <person name="Crease T.J."/>
            <person name="Tang H."/>
            <person name="Lucas S.M."/>
            <person name="Robertson H.M."/>
            <person name="Bork P."/>
            <person name="Koonin E.V."/>
            <person name="Zdobnov E.M."/>
            <person name="Grigoriev I.V."/>
            <person name="Lynch M."/>
            <person name="Boore J.L."/>
        </authorList>
    </citation>
    <scope>NUCLEOTIDE SEQUENCE [LARGE SCALE GENOMIC DNA]</scope>
</reference>
<dbReference type="InterPro" id="IPR058698">
    <property type="entry name" value="CUB_metazoa"/>
</dbReference>
<evidence type="ECO:0000259" key="1">
    <source>
        <dbReference type="Pfam" id="PF26080"/>
    </source>
</evidence>